<gene>
    <name evidence="2" type="ORF">IEN85_09060</name>
</gene>
<evidence type="ECO:0000313" key="2">
    <source>
        <dbReference type="EMBL" id="MBD5779642.1"/>
    </source>
</evidence>
<evidence type="ECO:0000313" key="3">
    <source>
        <dbReference type="Proteomes" id="UP000622317"/>
    </source>
</evidence>
<feature type="chain" id="PRO_5036966182" evidence="1">
    <location>
        <begin position="21"/>
        <end position="153"/>
    </location>
</feature>
<keyword evidence="3" id="KW-1185">Reference proteome</keyword>
<evidence type="ECO:0000256" key="1">
    <source>
        <dbReference type="SAM" id="SignalP"/>
    </source>
</evidence>
<dbReference type="Proteomes" id="UP000622317">
    <property type="component" value="Unassembled WGS sequence"/>
</dbReference>
<protein>
    <submittedName>
        <fullName evidence="2">Uncharacterized protein</fullName>
    </submittedName>
</protein>
<organism evidence="2 3">
    <name type="scientific">Pelagicoccus enzymogenes</name>
    <dbReference type="NCBI Taxonomy" id="2773457"/>
    <lineage>
        <taxon>Bacteria</taxon>
        <taxon>Pseudomonadati</taxon>
        <taxon>Verrucomicrobiota</taxon>
        <taxon>Opitutia</taxon>
        <taxon>Puniceicoccales</taxon>
        <taxon>Pelagicoccaceae</taxon>
        <taxon>Pelagicoccus</taxon>
    </lineage>
</organism>
<feature type="signal peptide" evidence="1">
    <location>
        <begin position="1"/>
        <end position="20"/>
    </location>
</feature>
<name>A0A927F710_9BACT</name>
<dbReference type="RefSeq" id="WP_191616780.1">
    <property type="nucleotide sequence ID" value="NZ_JACYFG010000010.1"/>
</dbReference>
<accession>A0A927F710</accession>
<proteinExistence type="predicted"/>
<sequence length="153" mass="16655">MKKIPLYLLILLFSASAASAITITGPKPGPEITSSGDDVCVTYGFAGGDYLDFKTLCIKICLYESDIIFDDFIACQTITLTKNQLSLLSGGNWKTKVDSKLTFKDAHSPITRGDDYYVEWEIVECVPDAVSSLSALALAVGLIVTTRRRFGKS</sequence>
<reference evidence="2" key="1">
    <citation type="submission" date="2020-09" db="EMBL/GenBank/DDBJ databases">
        <title>Pelagicoccus enzymogenes sp. nov. with an EPS production, isolated from marine sediment.</title>
        <authorList>
            <person name="Feng X."/>
        </authorList>
    </citation>
    <scope>NUCLEOTIDE SEQUENCE</scope>
    <source>
        <strain evidence="2">NFK12</strain>
    </source>
</reference>
<dbReference type="EMBL" id="JACYFG010000010">
    <property type="protein sequence ID" value="MBD5779642.1"/>
    <property type="molecule type" value="Genomic_DNA"/>
</dbReference>
<comment type="caution">
    <text evidence="2">The sequence shown here is derived from an EMBL/GenBank/DDBJ whole genome shotgun (WGS) entry which is preliminary data.</text>
</comment>
<dbReference type="AlphaFoldDB" id="A0A927F710"/>
<keyword evidence="1" id="KW-0732">Signal</keyword>